<proteinExistence type="predicted"/>
<evidence type="ECO:0008006" key="3">
    <source>
        <dbReference type="Google" id="ProtNLM"/>
    </source>
</evidence>
<reference evidence="1" key="1">
    <citation type="submission" date="2023-03" db="EMBL/GenBank/DDBJ databases">
        <title>Andean soil-derived lignocellulolytic bacterial consortium as a source of novel taxa and putative plastic-active enzymes.</title>
        <authorList>
            <person name="Diaz-Garcia L."/>
            <person name="Chuvochina M."/>
            <person name="Feuerriegel G."/>
            <person name="Bunk B."/>
            <person name="Sproer C."/>
            <person name="Streit W.R."/>
            <person name="Rodriguez L.M."/>
            <person name="Overmann J."/>
            <person name="Jimenez D.J."/>
        </authorList>
    </citation>
    <scope>NUCLEOTIDE SEQUENCE</scope>
    <source>
        <strain evidence="1">MAG 7</strain>
    </source>
</reference>
<dbReference type="EMBL" id="CP119311">
    <property type="protein sequence ID" value="WEK36169.1"/>
    <property type="molecule type" value="Genomic_DNA"/>
</dbReference>
<gene>
    <name evidence="1" type="ORF">P0Y53_01530</name>
</gene>
<protein>
    <recommendedName>
        <fullName evidence="3">Phosphoadenosine phosphosulfate reductase family protein</fullName>
    </recommendedName>
</protein>
<sequence>MIALTFVSKPFFCKNNGRNAMPSKGFRGINARCAALYSTTLAGIFLPLKCFQKGMETKALTVLSYGAGQDSTAILYRIVLDPAFGKQWVKGNFIVVMSNTGNEHPHTYRHVAFIQDFCLQHGIQFFFLSFRNGYHPNTWPTLQGQYLRNDSIMSLAYPKSCTDNLKIKPIYNFLDHFVAQEYYGYSDKKIPTGKKFIKQFAKDYGKIYILLGIAAGEESRVNKLKNKKMQHMQLNLFEKQMAPSRSWMDISIERLYPLIETGMDREACQEYIRSTGLPLPFPSNCMFCPFASKVEILWLFRNYPAAFRQWVTHEQRKLQKSAAKGVVRNLGVKGDCTLEEFLQEAIVEFGHMTDDQLNDYKMSHGHCVKSTF</sequence>
<evidence type="ECO:0000313" key="2">
    <source>
        <dbReference type="Proteomes" id="UP001220610"/>
    </source>
</evidence>
<dbReference type="InterPro" id="IPR014729">
    <property type="entry name" value="Rossmann-like_a/b/a_fold"/>
</dbReference>
<evidence type="ECO:0000313" key="1">
    <source>
        <dbReference type="EMBL" id="WEK36169.1"/>
    </source>
</evidence>
<dbReference type="SUPFAM" id="SSF52402">
    <property type="entry name" value="Adenine nucleotide alpha hydrolases-like"/>
    <property type="match status" value="1"/>
</dbReference>
<name>A0AAJ6BHR3_9BACT</name>
<dbReference type="Gene3D" id="3.40.50.620">
    <property type="entry name" value="HUPs"/>
    <property type="match status" value="1"/>
</dbReference>
<dbReference type="AlphaFoldDB" id="A0AAJ6BHR3"/>
<organism evidence="1 2">
    <name type="scientific">Candidatus Pseudobacter hemicellulosilyticus</name>
    <dbReference type="NCBI Taxonomy" id="3121375"/>
    <lineage>
        <taxon>Bacteria</taxon>
        <taxon>Pseudomonadati</taxon>
        <taxon>Bacteroidota</taxon>
        <taxon>Chitinophagia</taxon>
        <taxon>Chitinophagales</taxon>
        <taxon>Chitinophagaceae</taxon>
        <taxon>Pseudobacter</taxon>
    </lineage>
</organism>
<accession>A0AAJ6BHR3</accession>
<dbReference type="Proteomes" id="UP001220610">
    <property type="component" value="Chromosome"/>
</dbReference>